<keyword evidence="1" id="KW-0812">Transmembrane</keyword>
<sequence length="37" mass="4422">MGLDERTWNQWAYNFVVTVAWHSWRCFGFSLSLVVSK</sequence>
<dbReference type="Proteomes" id="UP000811609">
    <property type="component" value="Chromosome 16"/>
</dbReference>
<feature type="transmembrane region" description="Helical" evidence="1">
    <location>
        <begin position="12"/>
        <end position="35"/>
    </location>
</feature>
<gene>
    <name evidence="2" type="ORF">CIPAW_16G057600</name>
</gene>
<organism evidence="2 3">
    <name type="scientific">Carya illinoinensis</name>
    <name type="common">Pecan</name>
    <dbReference type="NCBI Taxonomy" id="32201"/>
    <lineage>
        <taxon>Eukaryota</taxon>
        <taxon>Viridiplantae</taxon>
        <taxon>Streptophyta</taxon>
        <taxon>Embryophyta</taxon>
        <taxon>Tracheophyta</taxon>
        <taxon>Spermatophyta</taxon>
        <taxon>Magnoliopsida</taxon>
        <taxon>eudicotyledons</taxon>
        <taxon>Gunneridae</taxon>
        <taxon>Pentapetalae</taxon>
        <taxon>rosids</taxon>
        <taxon>fabids</taxon>
        <taxon>Fagales</taxon>
        <taxon>Juglandaceae</taxon>
        <taxon>Carya</taxon>
    </lineage>
</organism>
<evidence type="ECO:0000313" key="2">
    <source>
        <dbReference type="EMBL" id="KAG6624890.1"/>
    </source>
</evidence>
<proteinExistence type="predicted"/>
<protein>
    <submittedName>
        <fullName evidence="2">Uncharacterized protein</fullName>
    </submittedName>
</protein>
<name>A0A8T1N6N3_CARIL</name>
<reference evidence="2" key="1">
    <citation type="submission" date="2020-12" db="EMBL/GenBank/DDBJ databases">
        <title>WGS assembly of Carya illinoinensis cv. Pawnee.</title>
        <authorList>
            <person name="Platts A."/>
            <person name="Shu S."/>
            <person name="Wright S."/>
            <person name="Barry K."/>
            <person name="Edger P."/>
            <person name="Pires J.C."/>
            <person name="Schmutz J."/>
        </authorList>
    </citation>
    <scope>NUCLEOTIDE SEQUENCE</scope>
    <source>
        <tissue evidence="2">Leaf</tissue>
    </source>
</reference>
<keyword evidence="1" id="KW-1133">Transmembrane helix</keyword>
<accession>A0A8T1N6N3</accession>
<comment type="caution">
    <text evidence="2">The sequence shown here is derived from an EMBL/GenBank/DDBJ whole genome shotgun (WGS) entry which is preliminary data.</text>
</comment>
<keyword evidence="1" id="KW-0472">Membrane</keyword>
<keyword evidence="3" id="KW-1185">Reference proteome</keyword>
<evidence type="ECO:0000256" key="1">
    <source>
        <dbReference type="SAM" id="Phobius"/>
    </source>
</evidence>
<dbReference type="AlphaFoldDB" id="A0A8T1N6N3"/>
<evidence type="ECO:0000313" key="3">
    <source>
        <dbReference type="Proteomes" id="UP000811609"/>
    </source>
</evidence>
<dbReference type="EMBL" id="CM031824">
    <property type="protein sequence ID" value="KAG6624890.1"/>
    <property type="molecule type" value="Genomic_DNA"/>
</dbReference>